<evidence type="ECO:0000313" key="3">
    <source>
        <dbReference type="EMBL" id="OWM75242.1"/>
    </source>
</evidence>
<gene>
    <name evidence="3" type="ORF">CDL15_Pgr023763</name>
</gene>
<evidence type="ECO:0000259" key="2">
    <source>
        <dbReference type="Pfam" id="PF26130"/>
    </source>
</evidence>
<dbReference type="Pfam" id="PF26130">
    <property type="entry name" value="PB1-like"/>
    <property type="match status" value="1"/>
</dbReference>
<proteinExistence type="predicted"/>
<comment type="caution">
    <text evidence="3">The sequence shown here is derived from an EMBL/GenBank/DDBJ whole genome shotgun (WGS) entry which is preliminary data.</text>
</comment>
<feature type="compositionally biased region" description="Acidic residues" evidence="1">
    <location>
        <begin position="177"/>
        <end position="188"/>
    </location>
</feature>
<dbReference type="AlphaFoldDB" id="A0A218WTE8"/>
<dbReference type="InterPro" id="IPR058594">
    <property type="entry name" value="PB1-like_dom_pln"/>
</dbReference>
<dbReference type="EMBL" id="MTKT01003389">
    <property type="protein sequence ID" value="OWM75242.1"/>
    <property type="molecule type" value="Genomic_DNA"/>
</dbReference>
<feature type="region of interest" description="Disordered" evidence="1">
    <location>
        <begin position="123"/>
        <end position="188"/>
    </location>
</feature>
<protein>
    <recommendedName>
        <fullName evidence="2">PB1-like domain-containing protein</fullName>
    </recommendedName>
</protein>
<reference evidence="4" key="1">
    <citation type="journal article" date="2017" name="Plant J.">
        <title>The pomegranate (Punica granatum L.) genome and the genomics of punicalagin biosynthesis.</title>
        <authorList>
            <person name="Qin G."/>
            <person name="Xu C."/>
            <person name="Ming R."/>
            <person name="Tang H."/>
            <person name="Guyot R."/>
            <person name="Kramer E.M."/>
            <person name="Hu Y."/>
            <person name="Yi X."/>
            <person name="Qi Y."/>
            <person name="Xu X."/>
            <person name="Gao Z."/>
            <person name="Pan H."/>
            <person name="Jian J."/>
            <person name="Tian Y."/>
            <person name="Yue Z."/>
            <person name="Xu Y."/>
        </authorList>
    </citation>
    <scope>NUCLEOTIDE SEQUENCE [LARGE SCALE GENOMIC DNA]</scope>
    <source>
        <strain evidence="4">cv. Dabenzi</strain>
    </source>
</reference>
<evidence type="ECO:0000313" key="4">
    <source>
        <dbReference type="Proteomes" id="UP000197138"/>
    </source>
</evidence>
<feature type="domain" description="PB1-like" evidence="2">
    <location>
        <begin position="3"/>
        <end position="97"/>
    </location>
</feature>
<organism evidence="3 4">
    <name type="scientific">Punica granatum</name>
    <name type="common">Pomegranate</name>
    <dbReference type="NCBI Taxonomy" id="22663"/>
    <lineage>
        <taxon>Eukaryota</taxon>
        <taxon>Viridiplantae</taxon>
        <taxon>Streptophyta</taxon>
        <taxon>Embryophyta</taxon>
        <taxon>Tracheophyta</taxon>
        <taxon>Spermatophyta</taxon>
        <taxon>Magnoliopsida</taxon>
        <taxon>eudicotyledons</taxon>
        <taxon>Gunneridae</taxon>
        <taxon>Pentapetalae</taxon>
        <taxon>rosids</taxon>
        <taxon>malvids</taxon>
        <taxon>Myrtales</taxon>
        <taxon>Lythraceae</taxon>
        <taxon>Punica</taxon>
    </lineage>
</organism>
<accession>A0A218WTE8</accession>
<sequence>MNMYLPHGGKFVGEPRVGYEGGDVCIIKNVDLDTITAVGVCDLMSDVYRNSPTTYHYGDPTFQTFDLAINNFEFDLDARYLIRVLHDQTELHLYYEHGQGDDPLELNEEEIRELERVEVKRREQKELERMEQEATKKRKHEEIERMEQEVTEKTRQEVAEKMRQEEEMERMVPEVRDWDEEDDDMEFE</sequence>
<feature type="compositionally biased region" description="Basic and acidic residues" evidence="1">
    <location>
        <begin position="123"/>
        <end position="176"/>
    </location>
</feature>
<evidence type="ECO:0000256" key="1">
    <source>
        <dbReference type="SAM" id="MobiDB-lite"/>
    </source>
</evidence>
<dbReference type="Proteomes" id="UP000197138">
    <property type="component" value="Unassembled WGS sequence"/>
</dbReference>
<name>A0A218WTE8_PUNGR</name>